<organism evidence="1 2">
    <name type="scientific">Archangium violaceum Cb vi76</name>
    <dbReference type="NCBI Taxonomy" id="1406225"/>
    <lineage>
        <taxon>Bacteria</taxon>
        <taxon>Pseudomonadati</taxon>
        <taxon>Myxococcota</taxon>
        <taxon>Myxococcia</taxon>
        <taxon>Myxococcales</taxon>
        <taxon>Cystobacterineae</taxon>
        <taxon>Archangiaceae</taxon>
        <taxon>Archangium</taxon>
    </lineage>
</organism>
<dbReference type="EMBL" id="JPMI01000408">
    <property type="protein sequence ID" value="KFA86995.1"/>
    <property type="molecule type" value="Genomic_DNA"/>
</dbReference>
<evidence type="ECO:0000313" key="2">
    <source>
        <dbReference type="Proteomes" id="UP000028547"/>
    </source>
</evidence>
<evidence type="ECO:0000313" key="1">
    <source>
        <dbReference type="EMBL" id="KFA86995.1"/>
    </source>
</evidence>
<protein>
    <submittedName>
        <fullName evidence="1">Uncharacterized protein</fullName>
    </submittedName>
</protein>
<accession>A0A084SEW0</accession>
<comment type="caution">
    <text evidence="1">The sequence shown here is derived from an EMBL/GenBank/DDBJ whole genome shotgun (WGS) entry which is preliminary data.</text>
</comment>
<name>A0A084SEW0_9BACT</name>
<dbReference type="RefSeq" id="WP_043413865.1">
    <property type="nucleotide sequence ID" value="NZ_JPMI01000408.1"/>
</dbReference>
<dbReference type="AlphaFoldDB" id="A0A084SEW0"/>
<gene>
    <name evidence="1" type="ORF">Q664_50745</name>
</gene>
<reference evidence="1 2" key="1">
    <citation type="submission" date="2014-07" db="EMBL/GenBank/DDBJ databases">
        <title>Draft Genome Sequence of Gephyronic Acid Producer, Cystobacter violaceus Strain Cb vi76.</title>
        <authorList>
            <person name="Stevens D.C."/>
            <person name="Young J."/>
            <person name="Carmichael R."/>
            <person name="Tan J."/>
            <person name="Taylor R.E."/>
        </authorList>
    </citation>
    <scope>NUCLEOTIDE SEQUENCE [LARGE SCALE GENOMIC DNA]</scope>
    <source>
        <strain evidence="1 2">Cb vi76</strain>
    </source>
</reference>
<sequence length="168" mass="18034">MSPRFSFKPTVNVDVNGETVWTITDTNTNAWSWSCAQEGAPIVELRPQPGGLSCAIRGLRPGEATVTATRSDGYPLTQAIGVGLMFVYAPDGKLYAVSTASFVEVDQTRMSGQPIPTLEEMSEQEAYYVPPGTEGAAAINVTCYVINLGYVQQTDVWTPPPASPKKDA</sequence>
<proteinExistence type="predicted"/>
<dbReference type="Proteomes" id="UP000028547">
    <property type="component" value="Unassembled WGS sequence"/>
</dbReference>